<dbReference type="GeneID" id="66932347"/>
<feature type="region of interest" description="Disordered" evidence="1">
    <location>
        <begin position="467"/>
        <end position="590"/>
    </location>
</feature>
<evidence type="ECO:0000313" key="3">
    <source>
        <dbReference type="Proteomes" id="UP000710440"/>
    </source>
</evidence>
<feature type="compositionally biased region" description="Polar residues" evidence="1">
    <location>
        <begin position="361"/>
        <end position="371"/>
    </location>
</feature>
<feature type="compositionally biased region" description="Polar residues" evidence="1">
    <location>
        <begin position="745"/>
        <end position="754"/>
    </location>
</feature>
<feature type="compositionally biased region" description="Basic residues" evidence="1">
    <location>
        <begin position="14"/>
        <end position="28"/>
    </location>
</feature>
<comment type="caution">
    <text evidence="2">The sequence shown here is derived from an EMBL/GenBank/DDBJ whole genome shotgun (WGS) entry which is preliminary data.</text>
</comment>
<feature type="compositionally biased region" description="Polar residues" evidence="1">
    <location>
        <begin position="235"/>
        <end position="245"/>
    </location>
</feature>
<dbReference type="RefSeq" id="XP_043123529.1">
    <property type="nucleotide sequence ID" value="XM_043267594.1"/>
</dbReference>
<sequence length="901" mass="99633">MPRMSSISLTAKDRLRRSQSARSIRRSRQSSLTSEPFDPSIARQHAAAAASRAMLRSSDRSSADSKHSYDRLGGPECMAVPSRRPPRPPCHTQAAAKNPSVEDASPSRRSVASYIESRDDDLTFSAALPPISEFRGLDGRDSSLPSSYRRLRKARSMFSTRQRSSYISHEFSPDAYARRINDTEQFDTPRSYRTLRRSMSFLRSGQSPRAVRHTQSQEAAIQLARSQFQENMVGQASSHRQSSITMLKPRREHKPFRKTFRTTSGSGIDTDASPSAGQSKRVSSRGKARALSSSIKRGLKRVLGLSKASTAPGQAEASPSSLQQHDYGPSSTISDGDFSHAEEFDHSREAIGQSRPPTVRSVRSNESLATSRSRVTSWADSTVANTIATRRAPERDCLSIINEQGDFNRCAGSDFPPRPSPIRPDGSIDSKHLYDALLRRIGREDTPSPSEDVVVGQVKEHRLIPARTSSLRPRRSKQTIRQIPSDASIATSRTFATANAGTSTPQKQTQRHPRSSMPSRRISSTPKKASATLDFSPVGNAEEPAATSAEDTEDDSRSVIVASHADPETLSNSPSIYSRTTSGNSPERKDQTIDLYSSETDDEPGMVTIYESQRTAYCSPKRIARSSSSGNRVRPSAEWKQWMTSQMARFETIVPPRDHYREDAQIHEEAGDFLSSAPHQVSGNSEPPYPQTSYLSQSISEGEMETDGKVVPSNNFSRPFSRSSSVRTIVPSRKEHAKEHAKEQASPSADSVFSSPGVKNYSQGYTLPTTGVRTRENEPALSPMQARSSNRLQTLDSPTPKRRGADSQQTELASERYRRYSARRLTVSSDSRAQQCRSIRRTTNENARAGERPDKLGQFGDPHDMPSPVSSKHMVEMFLSSRRRQIGSKISEDGAQEEAFV</sequence>
<feature type="compositionally biased region" description="Polar residues" evidence="1">
    <location>
        <begin position="307"/>
        <end position="334"/>
    </location>
</feature>
<organism evidence="2 3">
    <name type="scientific">Aspergillus viridinutans</name>
    <dbReference type="NCBI Taxonomy" id="75553"/>
    <lineage>
        <taxon>Eukaryota</taxon>
        <taxon>Fungi</taxon>
        <taxon>Dikarya</taxon>
        <taxon>Ascomycota</taxon>
        <taxon>Pezizomycotina</taxon>
        <taxon>Eurotiomycetes</taxon>
        <taxon>Eurotiomycetidae</taxon>
        <taxon>Eurotiales</taxon>
        <taxon>Aspergillaceae</taxon>
        <taxon>Aspergillus</taxon>
        <taxon>Aspergillus subgen. Fumigati</taxon>
    </lineage>
</organism>
<feature type="region of interest" description="Disordered" evidence="1">
    <location>
        <begin position="307"/>
        <end position="371"/>
    </location>
</feature>
<feature type="compositionally biased region" description="Polar residues" evidence="1">
    <location>
        <begin position="488"/>
        <end position="508"/>
    </location>
</feature>
<feature type="compositionally biased region" description="Polar residues" evidence="1">
    <location>
        <begin position="569"/>
        <end position="585"/>
    </location>
</feature>
<gene>
    <name evidence="2" type="ORF">Aspvir_004365</name>
</gene>
<dbReference type="OrthoDB" id="9975114at2759"/>
<feature type="region of interest" description="Disordered" evidence="1">
    <location>
        <begin position="1"/>
        <end position="111"/>
    </location>
</feature>
<evidence type="ECO:0000313" key="2">
    <source>
        <dbReference type="EMBL" id="GIK00343.1"/>
    </source>
</evidence>
<feature type="compositionally biased region" description="Basic and acidic residues" evidence="1">
    <location>
        <begin position="57"/>
        <end position="70"/>
    </location>
</feature>
<keyword evidence="3" id="KW-1185">Reference proteome</keyword>
<dbReference type="Proteomes" id="UP000710440">
    <property type="component" value="Unassembled WGS sequence"/>
</dbReference>
<feature type="compositionally biased region" description="Polar residues" evidence="1">
    <location>
        <begin position="760"/>
        <end position="772"/>
    </location>
</feature>
<dbReference type="EMBL" id="BOPL01000002">
    <property type="protein sequence ID" value="GIK00343.1"/>
    <property type="molecule type" value="Genomic_DNA"/>
</dbReference>
<feature type="compositionally biased region" description="Polar residues" evidence="1">
    <location>
        <begin position="261"/>
        <end position="281"/>
    </location>
</feature>
<feature type="compositionally biased region" description="Low complexity" evidence="1">
    <location>
        <begin position="29"/>
        <end position="56"/>
    </location>
</feature>
<feature type="compositionally biased region" description="Low complexity" evidence="1">
    <location>
        <begin position="515"/>
        <end position="526"/>
    </location>
</feature>
<feature type="region of interest" description="Disordered" evidence="1">
    <location>
        <begin position="699"/>
        <end position="870"/>
    </location>
</feature>
<feature type="compositionally biased region" description="Basic and acidic residues" evidence="1">
    <location>
        <begin position="337"/>
        <end position="349"/>
    </location>
</feature>
<accession>A0A9P3F3T1</accession>
<feature type="compositionally biased region" description="Polar residues" evidence="1">
    <location>
        <begin position="826"/>
        <end position="837"/>
    </location>
</feature>
<reference evidence="2 3" key="1">
    <citation type="submission" date="2021-02" db="EMBL/GenBank/DDBJ databases">
        <title>Pan-genome distribution and transcriptional activeness of fungal secondary metabolism genes in Aspergillus section Fumigati.</title>
        <authorList>
            <person name="Takahashi H."/>
            <person name="Umemura M."/>
            <person name="Ninomiya A."/>
            <person name="Kusuya Y."/>
            <person name="Urayama S."/>
            <person name="Shimizu M."/>
            <person name="Watanabe A."/>
            <person name="Kamei K."/>
            <person name="Yaguchi T."/>
            <person name="Hagiwara D."/>
        </authorList>
    </citation>
    <scope>NUCLEOTIDE SEQUENCE [LARGE SCALE GENOMIC DNA]</scope>
    <source>
        <strain evidence="2 3">IFM 47045</strain>
    </source>
</reference>
<proteinExistence type="predicted"/>
<dbReference type="AlphaFoldDB" id="A0A9P3F3T1"/>
<evidence type="ECO:0000256" key="1">
    <source>
        <dbReference type="SAM" id="MobiDB-lite"/>
    </source>
</evidence>
<name>A0A9P3F3T1_ASPVI</name>
<feature type="region of interest" description="Disordered" evidence="1">
    <location>
        <begin position="235"/>
        <end position="295"/>
    </location>
</feature>
<feature type="compositionally biased region" description="Basic residues" evidence="1">
    <location>
        <begin position="248"/>
        <end position="260"/>
    </location>
</feature>
<protein>
    <submittedName>
        <fullName evidence="2">Uncharacterized protein</fullName>
    </submittedName>
</protein>
<feature type="compositionally biased region" description="Polar residues" evidence="1">
    <location>
        <begin position="785"/>
        <end position="797"/>
    </location>
</feature>
<feature type="compositionally biased region" description="Low complexity" evidence="1">
    <location>
        <begin position="712"/>
        <end position="725"/>
    </location>
</feature>
<feature type="compositionally biased region" description="Basic and acidic residues" evidence="1">
    <location>
        <begin position="732"/>
        <end position="743"/>
    </location>
</feature>